<evidence type="ECO:0000256" key="5">
    <source>
        <dbReference type="ARBA" id="ARBA00023136"/>
    </source>
</evidence>
<proteinExistence type="predicted"/>
<keyword evidence="5 6" id="KW-0472">Membrane</keyword>
<evidence type="ECO:0000313" key="9">
    <source>
        <dbReference type="Proteomes" id="UP000510821"/>
    </source>
</evidence>
<dbReference type="EMBL" id="CP058998">
    <property type="protein sequence ID" value="QLJ52379.1"/>
    <property type="molecule type" value="Genomic_DNA"/>
</dbReference>
<organism evidence="8 9">
    <name type="scientific">Fermentimicrarchaeum limneticum</name>
    <dbReference type="NCBI Taxonomy" id="2795018"/>
    <lineage>
        <taxon>Archaea</taxon>
        <taxon>Candidatus Micrarchaeota</taxon>
        <taxon>Candidatus Fermentimicrarchaeales</taxon>
        <taxon>Candidatus Fermentimicrarchaeaceae</taxon>
        <taxon>Candidatus Fermentimicrarchaeum</taxon>
    </lineage>
</organism>
<evidence type="ECO:0000259" key="7">
    <source>
        <dbReference type="Pfam" id="PF00482"/>
    </source>
</evidence>
<protein>
    <recommendedName>
        <fullName evidence="7">Type II secretion system protein GspF domain-containing protein</fullName>
    </recommendedName>
</protein>
<feature type="transmembrane region" description="Helical" evidence="6">
    <location>
        <begin position="226"/>
        <end position="250"/>
    </location>
</feature>
<dbReference type="KEGG" id="flt:Sv326_0204"/>
<evidence type="ECO:0000256" key="6">
    <source>
        <dbReference type="SAM" id="Phobius"/>
    </source>
</evidence>
<dbReference type="GO" id="GO:0005886">
    <property type="term" value="C:plasma membrane"/>
    <property type="evidence" value="ECO:0007669"/>
    <property type="project" value="UniProtKB-SubCell"/>
</dbReference>
<reference evidence="9" key="1">
    <citation type="submission" date="2020-07" db="EMBL/GenBank/DDBJ databases">
        <title>Metabolic diversity and evolutionary history of the archaeal phylum ###Micrarchaeota### uncovered from a freshwater lake metagenome.</title>
        <authorList>
            <person name="Kadnikov V.V."/>
            <person name="Savvichev A.S."/>
            <person name="Mardanov A.V."/>
            <person name="Beletsky A.V."/>
            <person name="Chupakov A.V."/>
            <person name="Kokryatskaya N.M."/>
            <person name="Pimenov N.V."/>
            <person name="Ravin N.V."/>
        </authorList>
    </citation>
    <scope>NUCLEOTIDE SEQUENCE [LARGE SCALE GENOMIC DNA]</scope>
</reference>
<feature type="transmembrane region" description="Helical" evidence="6">
    <location>
        <begin position="76"/>
        <end position="100"/>
    </location>
</feature>
<keyword evidence="3 6" id="KW-0812">Transmembrane</keyword>
<keyword evidence="2" id="KW-1003">Cell membrane</keyword>
<dbReference type="PANTHER" id="PTHR35007">
    <property type="entry name" value="INTEGRAL MEMBRANE PROTEIN-RELATED"/>
    <property type="match status" value="1"/>
</dbReference>
<feature type="domain" description="Type II secretion system protein GspF" evidence="7">
    <location>
        <begin position="119"/>
        <end position="244"/>
    </location>
</feature>
<dbReference type="AlphaFoldDB" id="A0A7D6BBQ9"/>
<sequence length="288" mass="32295">MSFVADFSAFGSKLFSRIGIDPQRIVPTSKATKLMILQSGVDITPEGYSSFVVGVGITCFILSLVYFASLATYFKFTFYLSLLLSLIMLFVSTLVAIQYFDFVVRSRARDVELNLLDSLRHLLSELRSGIPLHDAIESISRENYGVVSELFRESLVRIKEGEEVNEAFLEISMRTPSITFQRFVATLSYAMGSGVNIANVLENFIKEIEISRRNSISVYTNESVKYSIFLIFLTGIIPGVMVLLLSQGAILAGFRIAIPLIVPFYLLLFPLAKYLIIMRLMRVSPGTR</sequence>
<evidence type="ECO:0000313" key="8">
    <source>
        <dbReference type="EMBL" id="QLJ52379.1"/>
    </source>
</evidence>
<dbReference type="Gene3D" id="1.20.81.30">
    <property type="entry name" value="Type II secretion system (T2SS), domain F"/>
    <property type="match status" value="1"/>
</dbReference>
<keyword evidence="4 6" id="KW-1133">Transmembrane helix</keyword>
<dbReference type="Proteomes" id="UP000510821">
    <property type="component" value="Chromosome"/>
</dbReference>
<feature type="transmembrane region" description="Helical" evidence="6">
    <location>
        <begin position="256"/>
        <end position="276"/>
    </location>
</feature>
<comment type="subcellular location">
    <subcellularLocation>
        <location evidence="1">Cell membrane</location>
        <topology evidence="1">Multi-pass membrane protein</topology>
    </subcellularLocation>
</comment>
<dbReference type="InterPro" id="IPR018076">
    <property type="entry name" value="T2SS_GspF_dom"/>
</dbReference>
<feature type="transmembrane region" description="Helical" evidence="6">
    <location>
        <begin position="183"/>
        <end position="205"/>
    </location>
</feature>
<evidence type="ECO:0000256" key="3">
    <source>
        <dbReference type="ARBA" id="ARBA00022692"/>
    </source>
</evidence>
<dbReference type="Pfam" id="PF00482">
    <property type="entry name" value="T2SSF"/>
    <property type="match status" value="1"/>
</dbReference>
<accession>A0A7D6BBQ9</accession>
<evidence type="ECO:0000256" key="4">
    <source>
        <dbReference type="ARBA" id="ARBA00022989"/>
    </source>
</evidence>
<name>A0A7D6BBQ9_FERL1</name>
<dbReference type="InterPro" id="IPR042094">
    <property type="entry name" value="T2SS_GspF_sf"/>
</dbReference>
<dbReference type="PANTHER" id="PTHR35007:SF1">
    <property type="entry name" value="PILUS ASSEMBLY PROTEIN"/>
    <property type="match status" value="1"/>
</dbReference>
<feature type="transmembrane region" description="Helical" evidence="6">
    <location>
        <begin position="48"/>
        <end position="69"/>
    </location>
</feature>
<gene>
    <name evidence="8" type="ORF">Sv326_0204</name>
</gene>
<evidence type="ECO:0000256" key="1">
    <source>
        <dbReference type="ARBA" id="ARBA00004651"/>
    </source>
</evidence>
<evidence type="ECO:0000256" key="2">
    <source>
        <dbReference type="ARBA" id="ARBA00022475"/>
    </source>
</evidence>